<accession>A0A0A0KDM2</accession>
<evidence type="ECO:0000313" key="2">
    <source>
        <dbReference type="Proteomes" id="UP000029981"/>
    </source>
</evidence>
<gene>
    <name evidence="1" type="ORF">Csa_6G095340</name>
</gene>
<dbReference type="EMBL" id="CM002927">
    <property type="protein sequence ID" value="KGN46467.1"/>
    <property type="molecule type" value="Genomic_DNA"/>
</dbReference>
<sequence>MVEDGCGLSHGSLVALSNDGSINGVKNGWRCKFNEPSRQQRRGTFQIFLNFELRGEVLLRLGGIFEFQNLGVRGSK</sequence>
<protein>
    <submittedName>
        <fullName evidence="1">Uncharacterized protein</fullName>
    </submittedName>
</protein>
<dbReference type="AlphaFoldDB" id="A0A0A0KDM2"/>
<dbReference type="Proteomes" id="UP000029981">
    <property type="component" value="Chromosome 6"/>
</dbReference>
<reference evidence="1 2" key="1">
    <citation type="journal article" date="2009" name="Nat. Genet.">
        <title>The genome of the cucumber, Cucumis sativus L.</title>
        <authorList>
            <person name="Huang S."/>
            <person name="Li R."/>
            <person name="Zhang Z."/>
            <person name="Li L."/>
            <person name="Gu X."/>
            <person name="Fan W."/>
            <person name="Lucas W.J."/>
            <person name="Wang X."/>
            <person name="Xie B."/>
            <person name="Ni P."/>
            <person name="Ren Y."/>
            <person name="Zhu H."/>
            <person name="Li J."/>
            <person name="Lin K."/>
            <person name="Jin W."/>
            <person name="Fei Z."/>
            <person name="Li G."/>
            <person name="Staub J."/>
            <person name="Kilian A."/>
            <person name="van der Vossen E.A."/>
            <person name="Wu Y."/>
            <person name="Guo J."/>
            <person name="He J."/>
            <person name="Jia Z."/>
            <person name="Ren Y."/>
            <person name="Tian G."/>
            <person name="Lu Y."/>
            <person name="Ruan J."/>
            <person name="Qian W."/>
            <person name="Wang M."/>
            <person name="Huang Q."/>
            <person name="Li B."/>
            <person name="Xuan Z."/>
            <person name="Cao J."/>
            <person name="Asan"/>
            <person name="Wu Z."/>
            <person name="Zhang J."/>
            <person name="Cai Q."/>
            <person name="Bai Y."/>
            <person name="Zhao B."/>
            <person name="Han Y."/>
            <person name="Li Y."/>
            <person name="Li X."/>
            <person name="Wang S."/>
            <person name="Shi Q."/>
            <person name="Liu S."/>
            <person name="Cho W.K."/>
            <person name="Kim J.Y."/>
            <person name="Xu Y."/>
            <person name="Heller-Uszynska K."/>
            <person name="Miao H."/>
            <person name="Cheng Z."/>
            <person name="Zhang S."/>
            <person name="Wu J."/>
            <person name="Yang Y."/>
            <person name="Kang H."/>
            <person name="Li M."/>
            <person name="Liang H."/>
            <person name="Ren X."/>
            <person name="Shi Z."/>
            <person name="Wen M."/>
            <person name="Jian M."/>
            <person name="Yang H."/>
            <person name="Zhang G."/>
            <person name="Yang Z."/>
            <person name="Chen R."/>
            <person name="Liu S."/>
            <person name="Li J."/>
            <person name="Ma L."/>
            <person name="Liu H."/>
            <person name="Zhou Y."/>
            <person name="Zhao J."/>
            <person name="Fang X."/>
            <person name="Li G."/>
            <person name="Fang L."/>
            <person name="Li Y."/>
            <person name="Liu D."/>
            <person name="Zheng H."/>
            <person name="Zhang Y."/>
            <person name="Qin N."/>
            <person name="Li Z."/>
            <person name="Yang G."/>
            <person name="Yang S."/>
            <person name="Bolund L."/>
            <person name="Kristiansen K."/>
            <person name="Zheng H."/>
            <person name="Li S."/>
            <person name="Zhang X."/>
            <person name="Yang H."/>
            <person name="Wang J."/>
            <person name="Sun R."/>
            <person name="Zhang B."/>
            <person name="Jiang S."/>
            <person name="Wang J."/>
            <person name="Du Y."/>
            <person name="Li S."/>
        </authorList>
    </citation>
    <scope>NUCLEOTIDE SEQUENCE [LARGE SCALE GENOMIC DNA]</scope>
    <source>
        <strain evidence="2">cv. 9930</strain>
    </source>
</reference>
<evidence type="ECO:0000313" key="1">
    <source>
        <dbReference type="EMBL" id="KGN46467.1"/>
    </source>
</evidence>
<keyword evidence="2" id="KW-1185">Reference proteome</keyword>
<organism evidence="1 2">
    <name type="scientific">Cucumis sativus</name>
    <name type="common">Cucumber</name>
    <dbReference type="NCBI Taxonomy" id="3659"/>
    <lineage>
        <taxon>Eukaryota</taxon>
        <taxon>Viridiplantae</taxon>
        <taxon>Streptophyta</taxon>
        <taxon>Embryophyta</taxon>
        <taxon>Tracheophyta</taxon>
        <taxon>Spermatophyta</taxon>
        <taxon>Magnoliopsida</taxon>
        <taxon>eudicotyledons</taxon>
        <taxon>Gunneridae</taxon>
        <taxon>Pentapetalae</taxon>
        <taxon>rosids</taxon>
        <taxon>fabids</taxon>
        <taxon>Cucurbitales</taxon>
        <taxon>Cucurbitaceae</taxon>
        <taxon>Benincaseae</taxon>
        <taxon>Cucumis</taxon>
    </lineage>
</organism>
<reference evidence="1 2" key="2">
    <citation type="journal article" date="2009" name="PLoS ONE">
        <title>An integrated genetic and cytogenetic map of the cucumber genome.</title>
        <authorList>
            <person name="Ren Y."/>
            <person name="Zhang Z."/>
            <person name="Liu J."/>
            <person name="Staub J.E."/>
            <person name="Han Y."/>
            <person name="Cheng Z."/>
            <person name="Li X."/>
            <person name="Lu J."/>
            <person name="Miao H."/>
            <person name="Kang H."/>
            <person name="Xie B."/>
            <person name="Gu X."/>
            <person name="Wang X."/>
            <person name="Du Y."/>
            <person name="Jin W."/>
            <person name="Huang S."/>
        </authorList>
    </citation>
    <scope>NUCLEOTIDE SEQUENCE [LARGE SCALE GENOMIC DNA]</scope>
    <source>
        <strain evidence="2">cv. 9930</strain>
    </source>
</reference>
<proteinExistence type="predicted"/>
<reference evidence="1 2" key="3">
    <citation type="journal article" date="2010" name="BMC Genomics">
        <title>Transcriptome sequencing and comparative analysis of cucumber flowers with different sex types.</title>
        <authorList>
            <person name="Guo S."/>
            <person name="Zheng Y."/>
            <person name="Joung J.G."/>
            <person name="Liu S."/>
            <person name="Zhang Z."/>
            <person name="Crasta O.R."/>
            <person name="Sobral B.W."/>
            <person name="Xu Y."/>
            <person name="Huang S."/>
            <person name="Fei Z."/>
        </authorList>
    </citation>
    <scope>NUCLEOTIDE SEQUENCE [LARGE SCALE GENOMIC DNA]</scope>
    <source>
        <strain evidence="2">cv. 9930</strain>
    </source>
</reference>
<name>A0A0A0KDM2_CUCSA</name>
<dbReference type="Gramene" id="KGN46467">
    <property type="protein sequence ID" value="KGN46467"/>
    <property type="gene ID" value="Csa_6G095340"/>
</dbReference>
<reference evidence="1 2" key="4">
    <citation type="journal article" date="2011" name="BMC Genomics">
        <title>RNA-Seq improves annotation of protein-coding genes in the cucumber genome.</title>
        <authorList>
            <person name="Li Z."/>
            <person name="Zhang Z."/>
            <person name="Yan P."/>
            <person name="Huang S."/>
            <person name="Fei Z."/>
            <person name="Lin K."/>
        </authorList>
    </citation>
    <scope>NUCLEOTIDE SEQUENCE [LARGE SCALE GENOMIC DNA]</scope>
    <source>
        <strain evidence="2">cv. 9930</strain>
    </source>
</reference>